<protein>
    <recommendedName>
        <fullName evidence="1">HTH cro/C1-type domain-containing protein</fullName>
    </recommendedName>
</protein>
<accession>A0AAJ5C130</accession>
<dbReference type="SUPFAM" id="SSF47413">
    <property type="entry name" value="lambda repressor-like DNA-binding domains"/>
    <property type="match status" value="1"/>
</dbReference>
<name>A0AAJ5C130_9SPHI</name>
<reference evidence="2 3" key="1">
    <citation type="submission" date="2017-06" db="EMBL/GenBank/DDBJ databases">
        <authorList>
            <consortium name="Pathogen Informatics"/>
        </authorList>
    </citation>
    <scope>NUCLEOTIDE SEQUENCE [LARGE SCALE GENOMIC DNA]</scope>
    <source>
        <strain evidence="2 3">NCTC12149</strain>
    </source>
</reference>
<evidence type="ECO:0000313" key="3">
    <source>
        <dbReference type="Proteomes" id="UP000215355"/>
    </source>
</evidence>
<dbReference type="KEGG" id="smiz:4412673_02660"/>
<gene>
    <name evidence="2" type="ORF">SAMEA4412673_02660</name>
</gene>
<dbReference type="GO" id="GO:0003677">
    <property type="term" value="F:DNA binding"/>
    <property type="evidence" value="ECO:0007669"/>
    <property type="project" value="InterPro"/>
</dbReference>
<feature type="domain" description="HTH cro/C1-type" evidence="1">
    <location>
        <begin position="159"/>
        <end position="189"/>
    </location>
</feature>
<organism evidence="2 3">
    <name type="scientific">Sphingobacterium mizutaii</name>
    <dbReference type="NCBI Taxonomy" id="1010"/>
    <lineage>
        <taxon>Bacteria</taxon>
        <taxon>Pseudomonadati</taxon>
        <taxon>Bacteroidota</taxon>
        <taxon>Sphingobacteriia</taxon>
        <taxon>Sphingobacteriales</taxon>
        <taxon>Sphingobacteriaceae</taxon>
        <taxon>Sphingobacterium</taxon>
    </lineage>
</organism>
<proteinExistence type="predicted"/>
<dbReference type="Pfam" id="PF01381">
    <property type="entry name" value="HTH_3"/>
    <property type="match status" value="1"/>
</dbReference>
<dbReference type="AlphaFoldDB" id="A0AAJ5C130"/>
<dbReference type="Gene3D" id="1.10.260.40">
    <property type="entry name" value="lambda repressor-like DNA-binding domains"/>
    <property type="match status" value="1"/>
</dbReference>
<evidence type="ECO:0000313" key="2">
    <source>
        <dbReference type="EMBL" id="SNV52326.1"/>
    </source>
</evidence>
<sequence length="260" mass="30482">MENNEFEFTPWQEIAERLIDNYLTLIDLNIRYFKDFEYSFIGYTNEKLAAMLEHRAKFDFNIDETIDEIKRLARTHRSSIIYDHISLYIYFAKTTAETTGGLYLIEPYMGEKEIGDLFETRKEKEEELLDHINDFKEFVWTHWDPNNGIRYRMRTNEIFKKVREESGLSQVQIAELVEATQGTISNIEKSFMANPTYDILKGYITKVGANPIFLFGIDTSAPPIIHPSIQKERLAGKKEDKVKNELIKELEGTIKKLKSL</sequence>
<dbReference type="PROSITE" id="PS50943">
    <property type="entry name" value="HTH_CROC1"/>
    <property type="match status" value="1"/>
</dbReference>
<dbReference type="Proteomes" id="UP000215355">
    <property type="component" value="Chromosome 1"/>
</dbReference>
<dbReference type="RefSeq" id="WP_093097585.1">
    <property type="nucleotide sequence ID" value="NZ_FNGK01000001.1"/>
</dbReference>
<dbReference type="InterPro" id="IPR001387">
    <property type="entry name" value="Cro/C1-type_HTH"/>
</dbReference>
<dbReference type="CDD" id="cd00093">
    <property type="entry name" value="HTH_XRE"/>
    <property type="match status" value="1"/>
</dbReference>
<dbReference type="SMART" id="SM00530">
    <property type="entry name" value="HTH_XRE"/>
    <property type="match status" value="1"/>
</dbReference>
<dbReference type="EMBL" id="LT906468">
    <property type="protein sequence ID" value="SNV52326.1"/>
    <property type="molecule type" value="Genomic_DNA"/>
</dbReference>
<dbReference type="InterPro" id="IPR010982">
    <property type="entry name" value="Lambda_DNA-bd_dom_sf"/>
</dbReference>
<evidence type="ECO:0000259" key="1">
    <source>
        <dbReference type="PROSITE" id="PS50943"/>
    </source>
</evidence>